<keyword evidence="2" id="KW-1185">Reference proteome</keyword>
<dbReference type="Proteomes" id="UP000499080">
    <property type="component" value="Unassembled WGS sequence"/>
</dbReference>
<name>A0A4Y2F5F2_ARAVE</name>
<comment type="caution">
    <text evidence="1">The sequence shown here is derived from an EMBL/GenBank/DDBJ whole genome shotgun (WGS) entry which is preliminary data.</text>
</comment>
<dbReference type="AlphaFoldDB" id="A0A4Y2F5F2"/>
<evidence type="ECO:0000313" key="1">
    <source>
        <dbReference type="EMBL" id="GBM35556.1"/>
    </source>
</evidence>
<proteinExistence type="predicted"/>
<accession>A0A4Y2F5F2</accession>
<organism evidence="1 2">
    <name type="scientific">Araneus ventricosus</name>
    <name type="common">Orbweaver spider</name>
    <name type="synonym">Epeira ventricosa</name>
    <dbReference type="NCBI Taxonomy" id="182803"/>
    <lineage>
        <taxon>Eukaryota</taxon>
        <taxon>Metazoa</taxon>
        <taxon>Ecdysozoa</taxon>
        <taxon>Arthropoda</taxon>
        <taxon>Chelicerata</taxon>
        <taxon>Arachnida</taxon>
        <taxon>Araneae</taxon>
        <taxon>Araneomorphae</taxon>
        <taxon>Entelegynae</taxon>
        <taxon>Araneoidea</taxon>
        <taxon>Araneidae</taxon>
        <taxon>Araneus</taxon>
    </lineage>
</organism>
<dbReference type="EMBL" id="BGPR01000787">
    <property type="protein sequence ID" value="GBM35556.1"/>
    <property type="molecule type" value="Genomic_DNA"/>
</dbReference>
<evidence type="ECO:0000313" key="2">
    <source>
        <dbReference type="Proteomes" id="UP000499080"/>
    </source>
</evidence>
<gene>
    <name evidence="1" type="ORF">AVEN_106776_1</name>
</gene>
<sequence>MSEDGRSRSTLSSSSTALSNAFYSSAIRPCTEKDDYSRKYTENWVKSFNKVPKTYYQLCHEISLREATIDKNQAFAQNCRKAIRDLQINGGNAALIASRNNELLSYEKKIEESEAVLISIGLCPVMSCTKHHEARKDATMDTETGISHEVLPGTSYEDFPGTSYEEVQPGTSDEQDNQFSYACNLSRMKTPLIPPFNTLNAVKEDPSYSSYWTGRERNYCRIQYWSGNVNLEDSDLNVVINRSIILNENSIDVSPQGNAIVVLIPAEETSICVGVFNFRGEVVSLIRELPLDPVGVHFSSKGNRMLVILANDRSKGSKFVSGLLNL</sequence>
<reference evidence="1 2" key="1">
    <citation type="journal article" date="2019" name="Sci. Rep.">
        <title>Orb-weaving spider Araneus ventricosus genome elucidates the spidroin gene catalogue.</title>
        <authorList>
            <person name="Kono N."/>
            <person name="Nakamura H."/>
            <person name="Ohtoshi R."/>
            <person name="Moran D.A.P."/>
            <person name="Shinohara A."/>
            <person name="Yoshida Y."/>
            <person name="Fujiwara M."/>
            <person name="Mori M."/>
            <person name="Tomita M."/>
            <person name="Arakawa K."/>
        </authorList>
    </citation>
    <scope>NUCLEOTIDE SEQUENCE [LARGE SCALE GENOMIC DNA]</scope>
</reference>
<protein>
    <submittedName>
        <fullName evidence="1">Uncharacterized protein</fullName>
    </submittedName>
</protein>